<dbReference type="Gene3D" id="3.40.50.150">
    <property type="entry name" value="Vaccinia Virus protein VP39"/>
    <property type="match status" value="1"/>
</dbReference>
<dbReference type="Proteomes" id="UP000558284">
    <property type="component" value="Unassembled WGS sequence"/>
</dbReference>
<dbReference type="EMBL" id="JACDTY010000009">
    <property type="protein sequence ID" value="MBA1142487.1"/>
    <property type="molecule type" value="Genomic_DNA"/>
</dbReference>
<evidence type="ECO:0000259" key="4">
    <source>
        <dbReference type="Pfam" id="PF05175"/>
    </source>
</evidence>
<dbReference type="GO" id="GO:0035657">
    <property type="term" value="C:eRF1 methyltransferase complex"/>
    <property type="evidence" value="ECO:0007669"/>
    <property type="project" value="TreeGrafter"/>
</dbReference>
<evidence type="ECO:0000313" key="6">
    <source>
        <dbReference type="Proteomes" id="UP000558284"/>
    </source>
</evidence>
<keyword evidence="6" id="KW-1185">Reference proteome</keyword>
<dbReference type="InterPro" id="IPR029063">
    <property type="entry name" value="SAM-dependent_MTases_sf"/>
</dbReference>
<dbReference type="InterPro" id="IPR007848">
    <property type="entry name" value="Small_mtfrase_dom"/>
</dbReference>
<evidence type="ECO:0000256" key="1">
    <source>
        <dbReference type="ARBA" id="ARBA00022603"/>
    </source>
</evidence>
<protein>
    <submittedName>
        <fullName evidence="5">Methyltransferase</fullName>
    </submittedName>
</protein>
<keyword evidence="1 5" id="KW-0489">Methyltransferase</keyword>
<keyword evidence="3" id="KW-0949">S-adenosyl-L-methionine</keyword>
<dbReference type="PANTHER" id="PTHR45875">
    <property type="entry name" value="METHYLTRANSFERASE N6AMT1"/>
    <property type="match status" value="1"/>
</dbReference>
<keyword evidence="2 5" id="KW-0808">Transferase</keyword>
<dbReference type="InterPro" id="IPR052190">
    <property type="entry name" value="Euk-Arch_PrmC-MTase"/>
</dbReference>
<dbReference type="PANTHER" id="PTHR45875:SF1">
    <property type="entry name" value="METHYLTRANSFERASE N6AMT1"/>
    <property type="match status" value="1"/>
</dbReference>
<comment type="caution">
    <text evidence="5">The sequence shown here is derived from an EMBL/GenBank/DDBJ whole genome shotgun (WGS) entry which is preliminary data.</text>
</comment>
<dbReference type="RefSeq" id="WP_181059310.1">
    <property type="nucleotide sequence ID" value="NZ_JACDTY010000009.1"/>
</dbReference>
<feature type="domain" description="Methyltransferase small" evidence="4">
    <location>
        <begin position="32"/>
        <end position="136"/>
    </location>
</feature>
<reference evidence="5 6" key="1">
    <citation type="submission" date="2020-07" db="EMBL/GenBank/DDBJ databases">
        <title>Definition of the novel symbiovar canariense within Mesorhizobium novociceri, a new species of genus Mesorhizobium nodulating Cicer canariense in the Caldera de Taburiente National Park (La Palma, Canary Islands).</title>
        <authorList>
            <person name="Leon-Barrios M."/>
            <person name="Perez-Yepez J."/>
            <person name="Flores-Felix J.D."/>
            <person name="Ramirez-Baena M.H."/>
            <person name="Pulido-Suarez L."/>
            <person name="Igual J.M."/>
            <person name="Velazquez E."/>
            <person name="Peix A."/>
        </authorList>
    </citation>
    <scope>NUCLEOTIDE SEQUENCE [LARGE SCALE GENOMIC DNA]</scope>
    <source>
        <strain evidence="5 6">CCANP35</strain>
    </source>
</reference>
<gene>
    <name evidence="5" type="ORF">H0241_19890</name>
</gene>
<accession>A0A838B8S4</accession>
<dbReference type="GO" id="GO:0032259">
    <property type="term" value="P:methylation"/>
    <property type="evidence" value="ECO:0007669"/>
    <property type="project" value="UniProtKB-KW"/>
</dbReference>
<dbReference type="AlphaFoldDB" id="A0A838B8S4"/>
<organism evidence="5 6">
    <name type="scientific">Mesorhizobium neociceri</name>
    <dbReference type="NCBI Taxonomy" id="1307853"/>
    <lineage>
        <taxon>Bacteria</taxon>
        <taxon>Pseudomonadati</taxon>
        <taxon>Pseudomonadota</taxon>
        <taxon>Alphaproteobacteria</taxon>
        <taxon>Hyphomicrobiales</taxon>
        <taxon>Phyllobacteriaceae</taxon>
        <taxon>Mesorhizobium</taxon>
    </lineage>
</organism>
<dbReference type="GO" id="GO:0008276">
    <property type="term" value="F:protein methyltransferase activity"/>
    <property type="evidence" value="ECO:0007669"/>
    <property type="project" value="TreeGrafter"/>
</dbReference>
<dbReference type="SUPFAM" id="SSF53335">
    <property type="entry name" value="S-adenosyl-L-methionine-dependent methyltransferases"/>
    <property type="match status" value="1"/>
</dbReference>
<dbReference type="GO" id="GO:0008757">
    <property type="term" value="F:S-adenosylmethionine-dependent methyltransferase activity"/>
    <property type="evidence" value="ECO:0007669"/>
    <property type="project" value="TreeGrafter"/>
</dbReference>
<name>A0A838B8S4_9HYPH</name>
<evidence type="ECO:0000313" key="5">
    <source>
        <dbReference type="EMBL" id="MBA1142487.1"/>
    </source>
</evidence>
<proteinExistence type="predicted"/>
<sequence>MNIDRVSYVRKRLAESQVSEFPKYASCLGLDIEVHKDVFWDDDNNVTGRWVTENVPPTAGKRVLELGCGCGLTALFLAKNGASHVLATDLNPNAITNTLANAHRNEITNITSIQSDLYKSVDQNSRFDYIVFHSPSTRVPENFEFSSMIEYSSFDPGGSLLNRFLQESGTYLTKTGTMILAYNVSRNESAITDKLEKLSLPHRLIASKKFTSDGMINLHLYEIWPLPGE</sequence>
<dbReference type="Pfam" id="PF05175">
    <property type="entry name" value="MTS"/>
    <property type="match status" value="1"/>
</dbReference>
<dbReference type="CDD" id="cd02440">
    <property type="entry name" value="AdoMet_MTases"/>
    <property type="match status" value="1"/>
</dbReference>
<evidence type="ECO:0000256" key="3">
    <source>
        <dbReference type="ARBA" id="ARBA00022691"/>
    </source>
</evidence>
<evidence type="ECO:0000256" key="2">
    <source>
        <dbReference type="ARBA" id="ARBA00022679"/>
    </source>
</evidence>